<evidence type="ECO:0000313" key="1">
    <source>
        <dbReference type="EMBL" id="KAK5861511.1"/>
    </source>
</evidence>
<sequence>MVSRFILGGCFVQLRYEDWLSLQELLGGRPPVVRTRGSIPFLLHSFHPPLTLQLHTPPRSMINNSTRLEP</sequence>
<gene>
    <name evidence="1" type="ORF">PBY51_022902</name>
</gene>
<protein>
    <submittedName>
        <fullName evidence="1">Uncharacterized protein</fullName>
    </submittedName>
</protein>
<dbReference type="AlphaFoldDB" id="A0AAN7XC03"/>
<comment type="caution">
    <text evidence="1">The sequence shown here is derived from an EMBL/GenBank/DDBJ whole genome shotgun (WGS) entry which is preliminary data.</text>
</comment>
<name>A0AAN7XC03_ELEMC</name>
<dbReference type="Proteomes" id="UP001346869">
    <property type="component" value="Unassembled WGS sequence"/>
</dbReference>
<reference evidence="1 2" key="1">
    <citation type="journal article" date="2023" name="Genes (Basel)">
        <title>Chromosome-Level Genome Assembly and Circadian Gene Repertoire of the Patagonia Blennie Eleginops maclovinus-The Closest Ancestral Proxy of Antarctic Cryonotothenioids.</title>
        <authorList>
            <person name="Cheng C.C."/>
            <person name="Rivera-Colon A.G."/>
            <person name="Minhas B.F."/>
            <person name="Wilson L."/>
            <person name="Rayamajhi N."/>
            <person name="Vargas-Chacoff L."/>
            <person name="Catchen J.M."/>
        </authorList>
    </citation>
    <scope>NUCLEOTIDE SEQUENCE [LARGE SCALE GENOMIC DNA]</scope>
    <source>
        <strain evidence="1">JMC-PN-2008</strain>
    </source>
</reference>
<proteinExistence type="predicted"/>
<accession>A0AAN7XC03</accession>
<dbReference type="EMBL" id="JAUZQC010000013">
    <property type="protein sequence ID" value="KAK5861511.1"/>
    <property type="molecule type" value="Genomic_DNA"/>
</dbReference>
<evidence type="ECO:0000313" key="2">
    <source>
        <dbReference type="Proteomes" id="UP001346869"/>
    </source>
</evidence>
<reference evidence="1 2" key="2">
    <citation type="journal article" date="2023" name="Mol. Biol. Evol.">
        <title>Genomics of Secondarily Temperate Adaptation in the Only Non-Antarctic Icefish.</title>
        <authorList>
            <person name="Rivera-Colon A.G."/>
            <person name="Rayamajhi N."/>
            <person name="Minhas B.F."/>
            <person name="Madrigal G."/>
            <person name="Bilyk K.T."/>
            <person name="Yoon V."/>
            <person name="Hune M."/>
            <person name="Gregory S."/>
            <person name="Cheng C.H.C."/>
            <person name="Catchen J.M."/>
        </authorList>
    </citation>
    <scope>NUCLEOTIDE SEQUENCE [LARGE SCALE GENOMIC DNA]</scope>
    <source>
        <strain evidence="1">JMC-PN-2008</strain>
    </source>
</reference>
<keyword evidence="2" id="KW-1185">Reference proteome</keyword>
<organism evidence="1 2">
    <name type="scientific">Eleginops maclovinus</name>
    <name type="common">Patagonian blennie</name>
    <name type="synonym">Eleginus maclovinus</name>
    <dbReference type="NCBI Taxonomy" id="56733"/>
    <lineage>
        <taxon>Eukaryota</taxon>
        <taxon>Metazoa</taxon>
        <taxon>Chordata</taxon>
        <taxon>Craniata</taxon>
        <taxon>Vertebrata</taxon>
        <taxon>Euteleostomi</taxon>
        <taxon>Actinopterygii</taxon>
        <taxon>Neopterygii</taxon>
        <taxon>Teleostei</taxon>
        <taxon>Neoteleostei</taxon>
        <taxon>Acanthomorphata</taxon>
        <taxon>Eupercaria</taxon>
        <taxon>Perciformes</taxon>
        <taxon>Notothenioidei</taxon>
        <taxon>Eleginopidae</taxon>
        <taxon>Eleginops</taxon>
    </lineage>
</organism>